<dbReference type="GO" id="GO:0005524">
    <property type="term" value="F:ATP binding"/>
    <property type="evidence" value="ECO:0007669"/>
    <property type="project" value="UniProtKB-KW"/>
</dbReference>
<accession>A0A803LYS5</accession>
<dbReference type="InterPro" id="IPR036388">
    <property type="entry name" value="WH-like_DNA-bd_sf"/>
</dbReference>
<dbReference type="SUPFAM" id="SSF52540">
    <property type="entry name" value="P-loop containing nucleoside triphosphate hydrolases"/>
    <property type="match status" value="1"/>
</dbReference>
<dbReference type="PRINTS" id="PR00364">
    <property type="entry name" value="DISEASERSIST"/>
</dbReference>
<keyword evidence="3" id="KW-0611">Plant defense</keyword>
<protein>
    <submittedName>
        <fullName evidence="10">Uncharacterized protein</fullName>
    </submittedName>
</protein>
<evidence type="ECO:0000259" key="6">
    <source>
        <dbReference type="Pfam" id="PF18052"/>
    </source>
</evidence>
<evidence type="ECO:0000256" key="2">
    <source>
        <dbReference type="ARBA" id="ARBA00022741"/>
    </source>
</evidence>
<dbReference type="GO" id="GO:0051707">
    <property type="term" value="P:response to other organism"/>
    <property type="evidence" value="ECO:0007669"/>
    <property type="project" value="UniProtKB-ARBA"/>
</dbReference>
<dbReference type="Gene3D" id="1.10.10.10">
    <property type="entry name" value="Winged helix-like DNA-binding domain superfamily/Winged helix DNA-binding domain"/>
    <property type="match status" value="1"/>
</dbReference>
<dbReference type="Gramene" id="AUR62020626-RA">
    <property type="protein sequence ID" value="AUR62020626-RA:cds"/>
    <property type="gene ID" value="AUR62020626"/>
</dbReference>
<evidence type="ECO:0000313" key="10">
    <source>
        <dbReference type="EnsemblPlants" id="AUR62020626-RA:cds"/>
    </source>
</evidence>
<dbReference type="OMA" id="ADITHTH"/>
<dbReference type="PANTHER" id="PTHR36766">
    <property type="entry name" value="PLANT BROAD-SPECTRUM MILDEW RESISTANCE PROTEIN RPW8"/>
    <property type="match status" value="1"/>
</dbReference>
<dbReference type="Gene3D" id="3.80.10.10">
    <property type="entry name" value="Ribonuclease Inhibitor"/>
    <property type="match status" value="3"/>
</dbReference>
<dbReference type="InterPro" id="IPR002182">
    <property type="entry name" value="NB-ARC"/>
</dbReference>
<evidence type="ECO:0000313" key="11">
    <source>
        <dbReference type="Proteomes" id="UP000596660"/>
    </source>
</evidence>
<dbReference type="InterPro" id="IPR057135">
    <property type="entry name" value="At4g27190-like_LRR"/>
</dbReference>
<dbReference type="SUPFAM" id="SSF52058">
    <property type="entry name" value="L domain-like"/>
    <property type="match status" value="2"/>
</dbReference>
<dbReference type="Gene3D" id="1.10.8.430">
    <property type="entry name" value="Helical domain of apoptotic protease-activating factors"/>
    <property type="match status" value="1"/>
</dbReference>
<dbReference type="EnsemblPlants" id="AUR62020626-RA">
    <property type="protein sequence ID" value="AUR62020626-RA:cds"/>
    <property type="gene ID" value="AUR62020626"/>
</dbReference>
<feature type="domain" description="Disease resistance protein winged helix" evidence="8">
    <location>
        <begin position="446"/>
        <end position="517"/>
    </location>
</feature>
<name>A0A803LYS5_CHEQI</name>
<dbReference type="Pfam" id="PF23247">
    <property type="entry name" value="LRR_RPS2"/>
    <property type="match status" value="1"/>
</dbReference>
<keyword evidence="4" id="KW-0067">ATP-binding</keyword>
<dbReference type="InterPro" id="IPR055414">
    <property type="entry name" value="LRR_R13L4/SHOC2-like"/>
</dbReference>
<feature type="domain" description="Disease resistance R13L4/SHOC-2-like LRR" evidence="9">
    <location>
        <begin position="555"/>
        <end position="825"/>
    </location>
</feature>
<reference evidence="10" key="2">
    <citation type="submission" date="2021-03" db="UniProtKB">
        <authorList>
            <consortium name="EnsemblPlants"/>
        </authorList>
    </citation>
    <scope>IDENTIFICATION</scope>
</reference>
<evidence type="ECO:0000259" key="5">
    <source>
        <dbReference type="Pfam" id="PF00931"/>
    </source>
</evidence>
<dbReference type="FunFam" id="1.10.10.10:FF:000322">
    <property type="entry name" value="Probable disease resistance protein At1g63360"/>
    <property type="match status" value="1"/>
</dbReference>
<evidence type="ECO:0000256" key="1">
    <source>
        <dbReference type="ARBA" id="ARBA00022737"/>
    </source>
</evidence>
<dbReference type="InterPro" id="IPR041118">
    <property type="entry name" value="Rx_N"/>
</dbReference>
<dbReference type="Pfam" id="PF18052">
    <property type="entry name" value="Rx_N"/>
    <property type="match status" value="1"/>
</dbReference>
<feature type="domain" description="Disease resistance N-terminal" evidence="6">
    <location>
        <begin position="12"/>
        <end position="101"/>
    </location>
</feature>
<dbReference type="InterPro" id="IPR042197">
    <property type="entry name" value="Apaf_helical"/>
</dbReference>
<dbReference type="InterPro" id="IPR027417">
    <property type="entry name" value="P-loop_NTPase"/>
</dbReference>
<dbReference type="Pfam" id="PF23598">
    <property type="entry name" value="LRR_14"/>
    <property type="match status" value="1"/>
</dbReference>
<evidence type="ECO:0000259" key="9">
    <source>
        <dbReference type="Pfam" id="PF23598"/>
    </source>
</evidence>
<dbReference type="Pfam" id="PF23559">
    <property type="entry name" value="WHD_DRP"/>
    <property type="match status" value="1"/>
</dbReference>
<proteinExistence type="predicted"/>
<dbReference type="SMR" id="A0A803LYS5"/>
<dbReference type="Gene3D" id="3.40.50.300">
    <property type="entry name" value="P-loop containing nucleotide triphosphate hydrolases"/>
    <property type="match status" value="1"/>
</dbReference>
<sequence length="1065" mass="121151">MDIGTAMSVAQTLLAALQCSQLNEICSIAGYKSKLGELRATVVRIKAVLEDAEDAEAKQVLSKQVQLYIEELKDAVYEADDLFDEFVTLAERKQLTKDRVFSVFSKFGTAYRMRQAVTKDRIFSVFSKFGTAYRMSQAVTKIKNKLDAIASDKRFSLGVDPKPIKDRRPETCSYVYEADEITGRGLDLEKIVGVLLDSNVQQNVSFLSIVGIGGLGKTALAQLVYNDERVTTAFSSKMWACVSDENEKLLDVQGVLDKILASATGEKKMNGDFTMDVLQKRLREQLLGKKYLLVLDDVWTENYEQWQNLKQYLMGGQTGSWIVVTTRSHRTAEIIGEGLKHELEGLSKEDSLRLLKKVAFGSQHSNPPEDLVKIGEDIVKECAFVPLAIRVVGSLLFGQEKNIWLKIQKLGLAQINRSEHSIIPTLKLSYYQLESPLKSCFCYCAIFPKDYVMEKDTLIRLWMAHGYIPLNDPQSPEDLAEEYFSILLRRCFLQDVKKDEDGSIESCKIHDLMHDLAQQVVGKEICRGETMNGDVDKKVRHLSLNFPFTNKKSRLRSFLLGFDCDQLCVAALVGNWKYIRALDLRESTIKSLPGSIGDLIHLRYLDLSHMRGLEVLPGSITKLYNLQTLNLSHCRDLKELPKDLSKLVKLRVLDLTYCYELRYMPRGMRKLSCLHTLNLFVLGDMSSSENNLLEGLEDLKALSNLKGSLDIWVRYMKTGYKINGGKEGGCLVNKEHLKEVCINFLNNGRREYEEAVMEELQPHSNLKIFRMVGYEGVRMPSWARDNYNLATFLPNLVRIDFYCCEQLQHLGQLRLPQLKRLRLFNCPNLTAILECPALENIKLELNENINLSFNERLKIIPISGGEASPYEIGPNLRKVTIDNVAWLNSLPMNSFHDCAKLCITRDYKVESLGEAMEVFRSCSASLKYLKIDGCNKLKSVLRGGLEHLSALEELEINNCDNLNESEEVERVSFCQSLRSLKLGSLNQLVQLPNWIQYLFALQTLTIHNCKKVESMPNWISQLTSLRKLDVRDCSAQLRERCQEPTGEDWPHIQHIPSINFVFCSL</sequence>
<evidence type="ECO:0000259" key="7">
    <source>
        <dbReference type="Pfam" id="PF23247"/>
    </source>
</evidence>
<evidence type="ECO:0000256" key="4">
    <source>
        <dbReference type="ARBA" id="ARBA00022840"/>
    </source>
</evidence>
<dbReference type="InterPro" id="IPR058922">
    <property type="entry name" value="WHD_DRP"/>
</dbReference>
<dbReference type="InterPro" id="IPR032675">
    <property type="entry name" value="LRR_dom_sf"/>
</dbReference>
<keyword evidence="2" id="KW-0547">Nucleotide-binding</keyword>
<dbReference type="GO" id="GO:0043531">
    <property type="term" value="F:ADP binding"/>
    <property type="evidence" value="ECO:0007669"/>
    <property type="project" value="InterPro"/>
</dbReference>
<dbReference type="AlphaFoldDB" id="A0A803LYS5"/>
<dbReference type="Pfam" id="PF00931">
    <property type="entry name" value="NB-ARC"/>
    <property type="match status" value="1"/>
</dbReference>
<reference evidence="10" key="1">
    <citation type="journal article" date="2017" name="Nature">
        <title>The genome of Chenopodium quinoa.</title>
        <authorList>
            <person name="Jarvis D.E."/>
            <person name="Ho Y.S."/>
            <person name="Lightfoot D.J."/>
            <person name="Schmoeckel S.M."/>
            <person name="Li B."/>
            <person name="Borm T.J.A."/>
            <person name="Ohyanagi H."/>
            <person name="Mineta K."/>
            <person name="Michell C.T."/>
            <person name="Saber N."/>
            <person name="Kharbatia N.M."/>
            <person name="Rupper R.R."/>
            <person name="Sharp A.R."/>
            <person name="Dally N."/>
            <person name="Boughton B.A."/>
            <person name="Woo Y.H."/>
            <person name="Gao G."/>
            <person name="Schijlen E.G.W.M."/>
            <person name="Guo X."/>
            <person name="Momin A.A."/>
            <person name="Negrao S."/>
            <person name="Al-Babili S."/>
            <person name="Gehring C."/>
            <person name="Roessner U."/>
            <person name="Jung C."/>
            <person name="Murphy K."/>
            <person name="Arold S.T."/>
            <person name="Gojobori T."/>
            <person name="van der Linden C.G."/>
            <person name="van Loo E.N."/>
            <person name="Jellen E.N."/>
            <person name="Maughan P.J."/>
            <person name="Tester M."/>
        </authorList>
    </citation>
    <scope>NUCLEOTIDE SEQUENCE [LARGE SCALE GENOMIC DNA]</scope>
    <source>
        <strain evidence="10">cv. PI 614886</strain>
    </source>
</reference>
<dbReference type="Gene3D" id="1.20.5.4130">
    <property type="match status" value="1"/>
</dbReference>
<feature type="domain" description="Disease resistance protein At4g27190-like leucine-rich repeats" evidence="7">
    <location>
        <begin position="917"/>
        <end position="1033"/>
    </location>
</feature>
<dbReference type="Proteomes" id="UP000596660">
    <property type="component" value="Unplaced"/>
</dbReference>
<feature type="domain" description="NB-ARC" evidence="5">
    <location>
        <begin position="188"/>
        <end position="362"/>
    </location>
</feature>
<keyword evidence="1" id="KW-0677">Repeat</keyword>
<organism evidence="10 11">
    <name type="scientific">Chenopodium quinoa</name>
    <name type="common">Quinoa</name>
    <dbReference type="NCBI Taxonomy" id="63459"/>
    <lineage>
        <taxon>Eukaryota</taxon>
        <taxon>Viridiplantae</taxon>
        <taxon>Streptophyta</taxon>
        <taxon>Embryophyta</taxon>
        <taxon>Tracheophyta</taxon>
        <taxon>Spermatophyta</taxon>
        <taxon>Magnoliopsida</taxon>
        <taxon>eudicotyledons</taxon>
        <taxon>Gunneridae</taxon>
        <taxon>Pentapetalae</taxon>
        <taxon>Caryophyllales</taxon>
        <taxon>Chenopodiaceae</taxon>
        <taxon>Chenopodioideae</taxon>
        <taxon>Atripliceae</taxon>
        <taxon>Chenopodium</taxon>
    </lineage>
</organism>
<evidence type="ECO:0000259" key="8">
    <source>
        <dbReference type="Pfam" id="PF23559"/>
    </source>
</evidence>
<dbReference type="GO" id="GO:0006952">
    <property type="term" value="P:defense response"/>
    <property type="evidence" value="ECO:0007669"/>
    <property type="project" value="UniProtKB-KW"/>
</dbReference>
<dbReference type="PANTHER" id="PTHR36766:SF35">
    <property type="entry name" value="DISEASE RESISTANCE PROTEIN RGA3"/>
    <property type="match status" value="1"/>
</dbReference>
<evidence type="ECO:0000256" key="3">
    <source>
        <dbReference type="ARBA" id="ARBA00022821"/>
    </source>
</evidence>
<keyword evidence="11" id="KW-1185">Reference proteome</keyword>